<accession>A0A142KWF6</accession>
<feature type="signal peptide" evidence="2">
    <location>
        <begin position="1"/>
        <end position="26"/>
    </location>
</feature>
<name>A0A142KWF6_PHAPC</name>
<dbReference type="EMBL" id="KU695155">
    <property type="protein sequence ID" value="AMS24276.1"/>
    <property type="molecule type" value="mRNA"/>
</dbReference>
<gene>
    <name evidence="4" type="ORF">PPACK8108_LOCUS24530</name>
</gene>
<dbReference type="EMBL" id="CALTRL010006078">
    <property type="protein sequence ID" value="CAH7689449.1"/>
    <property type="molecule type" value="Genomic_DNA"/>
</dbReference>
<reference evidence="3" key="2">
    <citation type="submission" date="2016-02" db="EMBL/GenBank/DDBJ databases">
        <authorList>
            <person name="Wen L."/>
            <person name="He K."/>
            <person name="Yang H."/>
        </authorList>
    </citation>
    <scope>NUCLEOTIDE SEQUENCE</scope>
    <source>
        <strain evidence="3">GA-05</strain>
    </source>
</reference>
<keyword evidence="5" id="KW-1185">Reference proteome</keyword>
<evidence type="ECO:0000313" key="3">
    <source>
        <dbReference type="EMBL" id="AMS24276.1"/>
    </source>
</evidence>
<dbReference type="AlphaFoldDB" id="A0A142KWF6"/>
<sequence>MLHFSSLTSLGIFACQTAWLVAVSNAFVAEHAVIQDITNLAFSPNKIVDRTLGQKNPNFAKFVNAEPLLYREMARKAGRSVGTVLTDSRGTNLPLLIRDLRVTDWIHSDPVIKGMPPNNLPQNAIELAQNSFASRLVDIRNANDKAKFDQHALIARNHLAKVLFYIISEMHISMLPKLDVVNVAAWQKERAGRVALLMTQNPFLKRLYSVHQQIGNPDQYITPETADAAFMKLFPHQNSNKQGHPSQSATSEKMKTHPEGEGNFPAHRPVDENKEGIVPGTHPNAATVSSS</sequence>
<feature type="non-terminal residue" evidence="3">
    <location>
        <position position="1"/>
    </location>
</feature>
<feature type="compositionally biased region" description="Polar residues" evidence="1">
    <location>
        <begin position="236"/>
        <end position="251"/>
    </location>
</feature>
<dbReference type="Proteomes" id="UP001153365">
    <property type="component" value="Unassembled WGS sequence"/>
</dbReference>
<evidence type="ECO:0000256" key="2">
    <source>
        <dbReference type="SAM" id="SignalP"/>
    </source>
</evidence>
<reference evidence="3" key="1">
    <citation type="journal article" date="2016" name="Front. Plant Sci.">
        <title>Identification of Phakopsora pachyrhizi Candidate Effectors with Virulence Activity in a Distantly Related Pathosystem.</title>
        <authorList>
            <person name="Kunjeti S.G."/>
            <person name="Iyer G."/>
            <person name="Johnson E."/>
            <person name="Li E."/>
            <person name="Broglie K.E."/>
            <person name="Rauscher G."/>
            <person name="Rairdan G.J."/>
        </authorList>
    </citation>
    <scope>NUCLEOTIDE SEQUENCE</scope>
    <source>
        <strain evidence="3">GA-05</strain>
    </source>
</reference>
<evidence type="ECO:0000313" key="4">
    <source>
        <dbReference type="EMBL" id="CAH7689449.1"/>
    </source>
</evidence>
<reference evidence="4" key="3">
    <citation type="submission" date="2022-06" db="EMBL/GenBank/DDBJ databases">
        <authorList>
            <consortium name="SYNGENTA / RWTH Aachen University"/>
        </authorList>
    </citation>
    <scope>NUCLEOTIDE SEQUENCE</scope>
</reference>
<feature type="chain" id="PRO_5044548744" evidence="2">
    <location>
        <begin position="27"/>
        <end position="291"/>
    </location>
</feature>
<feature type="region of interest" description="Disordered" evidence="1">
    <location>
        <begin position="236"/>
        <end position="291"/>
    </location>
</feature>
<protein>
    <submittedName>
        <fullName evidence="3">CSEP-05</fullName>
    </submittedName>
    <submittedName>
        <fullName evidence="4">Expressed protein</fullName>
    </submittedName>
</protein>
<evidence type="ECO:0000256" key="1">
    <source>
        <dbReference type="SAM" id="MobiDB-lite"/>
    </source>
</evidence>
<proteinExistence type="evidence at transcript level"/>
<organism evidence="3">
    <name type="scientific">Phakopsora pachyrhizi</name>
    <name type="common">Asian soybean rust disease fungus</name>
    <dbReference type="NCBI Taxonomy" id="170000"/>
    <lineage>
        <taxon>Eukaryota</taxon>
        <taxon>Fungi</taxon>
        <taxon>Dikarya</taxon>
        <taxon>Basidiomycota</taxon>
        <taxon>Pucciniomycotina</taxon>
        <taxon>Pucciniomycetes</taxon>
        <taxon>Pucciniales</taxon>
        <taxon>Phakopsoraceae</taxon>
        <taxon>Phakopsora</taxon>
    </lineage>
</organism>
<evidence type="ECO:0000313" key="5">
    <source>
        <dbReference type="Proteomes" id="UP001153365"/>
    </source>
</evidence>
<keyword evidence="2" id="KW-0732">Signal</keyword>